<accession>A0A0F9PC38</accession>
<evidence type="ECO:0008006" key="6">
    <source>
        <dbReference type="Google" id="ProtNLM"/>
    </source>
</evidence>
<keyword evidence="4" id="KW-0456">Lyase</keyword>
<dbReference type="EMBL" id="LAZR01003094">
    <property type="protein sequence ID" value="KKN22082.1"/>
    <property type="molecule type" value="Genomic_DNA"/>
</dbReference>
<dbReference type="GO" id="GO:0016829">
    <property type="term" value="F:lyase activity"/>
    <property type="evidence" value="ECO:0007669"/>
    <property type="project" value="UniProtKB-KW"/>
</dbReference>
<keyword evidence="3" id="KW-0862">Zinc</keyword>
<dbReference type="Pfam" id="PF01242">
    <property type="entry name" value="PTPS"/>
    <property type="match status" value="1"/>
</dbReference>
<dbReference type="PANTHER" id="PTHR12589:SF7">
    <property type="entry name" value="6-PYRUVOYL TETRAHYDROBIOPTERIN SYNTHASE"/>
    <property type="match status" value="1"/>
</dbReference>
<dbReference type="SUPFAM" id="SSF55620">
    <property type="entry name" value="Tetrahydrobiopterin biosynthesis enzymes-like"/>
    <property type="match status" value="1"/>
</dbReference>
<comment type="caution">
    <text evidence="5">The sequence shown here is derived from an EMBL/GenBank/DDBJ whole genome shotgun (WGS) entry which is preliminary data.</text>
</comment>
<dbReference type="AlphaFoldDB" id="A0A0F9PC38"/>
<dbReference type="InterPro" id="IPR007115">
    <property type="entry name" value="6-PTP_synth/QueD"/>
</dbReference>
<proteinExistence type="predicted"/>
<reference evidence="5" key="1">
    <citation type="journal article" date="2015" name="Nature">
        <title>Complex archaea that bridge the gap between prokaryotes and eukaryotes.</title>
        <authorList>
            <person name="Spang A."/>
            <person name="Saw J.H."/>
            <person name="Jorgensen S.L."/>
            <person name="Zaremba-Niedzwiedzka K."/>
            <person name="Martijn J."/>
            <person name="Lind A.E."/>
            <person name="van Eijk R."/>
            <person name="Schleper C."/>
            <person name="Guy L."/>
            <person name="Ettema T.J."/>
        </authorList>
    </citation>
    <scope>NUCLEOTIDE SEQUENCE</scope>
</reference>
<evidence type="ECO:0000256" key="2">
    <source>
        <dbReference type="ARBA" id="ARBA00022723"/>
    </source>
</evidence>
<sequence length="146" mass="16672">MSVLTSITKEFHFEASHSLPNHEGKCSRDHGHSYRFTVMAVGFPQPMNGQSEEGMIVDYQRLSDCVEEHILSRVDHYDLNEVLKDEVPNTTAEHLAEWILRTLRAQIPEIAKVCVSETANTWASVSAAPFVDEDDFTRKLDPREER</sequence>
<evidence type="ECO:0000256" key="3">
    <source>
        <dbReference type="ARBA" id="ARBA00022833"/>
    </source>
</evidence>
<dbReference type="InterPro" id="IPR038418">
    <property type="entry name" value="6-PTP_synth/QueD_sf"/>
</dbReference>
<dbReference type="PANTHER" id="PTHR12589">
    <property type="entry name" value="PYRUVOYL TETRAHYDROBIOPTERIN SYNTHASE"/>
    <property type="match status" value="1"/>
</dbReference>
<evidence type="ECO:0000256" key="4">
    <source>
        <dbReference type="ARBA" id="ARBA00023239"/>
    </source>
</evidence>
<comment type="cofactor">
    <cofactor evidence="1">
        <name>Zn(2+)</name>
        <dbReference type="ChEBI" id="CHEBI:29105"/>
    </cofactor>
</comment>
<organism evidence="5">
    <name type="scientific">marine sediment metagenome</name>
    <dbReference type="NCBI Taxonomy" id="412755"/>
    <lineage>
        <taxon>unclassified sequences</taxon>
        <taxon>metagenomes</taxon>
        <taxon>ecological metagenomes</taxon>
    </lineage>
</organism>
<keyword evidence="2" id="KW-0479">Metal-binding</keyword>
<dbReference type="Gene3D" id="3.30.479.10">
    <property type="entry name" value="6-pyruvoyl tetrahydropterin synthase/QueD"/>
    <property type="match status" value="1"/>
</dbReference>
<name>A0A0F9PC38_9ZZZZ</name>
<protein>
    <recommendedName>
        <fullName evidence="6">6-pyruvoyl tetrahydrobiopterin synthase</fullName>
    </recommendedName>
</protein>
<gene>
    <name evidence="5" type="ORF">LCGC14_0918880</name>
</gene>
<evidence type="ECO:0000256" key="1">
    <source>
        <dbReference type="ARBA" id="ARBA00001947"/>
    </source>
</evidence>
<evidence type="ECO:0000313" key="5">
    <source>
        <dbReference type="EMBL" id="KKN22082.1"/>
    </source>
</evidence>
<dbReference type="PIRSF" id="PIRSF006113">
    <property type="entry name" value="PTP_synth"/>
    <property type="match status" value="1"/>
</dbReference>
<dbReference type="GO" id="GO:0046872">
    <property type="term" value="F:metal ion binding"/>
    <property type="evidence" value="ECO:0007669"/>
    <property type="project" value="UniProtKB-KW"/>
</dbReference>